<protein>
    <recommendedName>
        <fullName evidence="2">C3H1-type domain-containing protein</fullName>
    </recommendedName>
</protein>
<reference evidence="3 4" key="1">
    <citation type="submission" date="2022-12" db="EMBL/GenBank/DDBJ databases">
        <title>Chromosome-level genome of Tegillarca granosa.</title>
        <authorList>
            <person name="Kim J."/>
        </authorList>
    </citation>
    <scope>NUCLEOTIDE SEQUENCE [LARGE SCALE GENOMIC DNA]</scope>
    <source>
        <strain evidence="3">Teg-2019</strain>
        <tissue evidence="3">Adductor muscle</tissue>
    </source>
</reference>
<dbReference type="InterPro" id="IPR000571">
    <property type="entry name" value="Znf_CCCH"/>
</dbReference>
<keyword evidence="1" id="KW-0862">Zinc</keyword>
<evidence type="ECO:0000313" key="3">
    <source>
        <dbReference type="EMBL" id="KAJ8312402.1"/>
    </source>
</evidence>
<dbReference type="Proteomes" id="UP001217089">
    <property type="component" value="Unassembled WGS sequence"/>
</dbReference>
<comment type="caution">
    <text evidence="3">The sequence shown here is derived from an EMBL/GenBank/DDBJ whole genome shotgun (WGS) entry which is preliminary data.</text>
</comment>
<evidence type="ECO:0000256" key="1">
    <source>
        <dbReference type="PROSITE-ProRule" id="PRU00723"/>
    </source>
</evidence>
<keyword evidence="4" id="KW-1185">Reference proteome</keyword>
<feature type="zinc finger region" description="C3H1-type" evidence="1">
    <location>
        <begin position="150"/>
        <end position="180"/>
    </location>
</feature>
<name>A0ABQ9F943_TEGGR</name>
<gene>
    <name evidence="3" type="ORF">KUTeg_009775</name>
</gene>
<organism evidence="3 4">
    <name type="scientific">Tegillarca granosa</name>
    <name type="common">Malaysian cockle</name>
    <name type="synonym">Anadara granosa</name>
    <dbReference type="NCBI Taxonomy" id="220873"/>
    <lineage>
        <taxon>Eukaryota</taxon>
        <taxon>Metazoa</taxon>
        <taxon>Spiralia</taxon>
        <taxon>Lophotrochozoa</taxon>
        <taxon>Mollusca</taxon>
        <taxon>Bivalvia</taxon>
        <taxon>Autobranchia</taxon>
        <taxon>Pteriomorphia</taxon>
        <taxon>Arcoida</taxon>
        <taxon>Arcoidea</taxon>
        <taxon>Arcidae</taxon>
        <taxon>Tegillarca</taxon>
    </lineage>
</organism>
<proteinExistence type="predicted"/>
<keyword evidence="1" id="KW-0863">Zinc-finger</keyword>
<feature type="domain" description="C3H1-type" evidence="2">
    <location>
        <begin position="150"/>
        <end position="180"/>
    </location>
</feature>
<sequence>MDDPGDEIAVKKAKLDHLEAGQWSSNFKPRESIERTKNCQAIRRELKDFIVKTVFNHILDADKEEVRELQNGRKWHKGGCVPLSKVVQLFDRDVLKELKSECGGLQTLLRNNNSVFNGAISGGNVQLRDLTLKDPYSGRSKLKNKDRSEYFKTIRCWFYDNHPDGCPRTSDTCTFAHGEDDLKTKK</sequence>
<evidence type="ECO:0000259" key="2">
    <source>
        <dbReference type="PROSITE" id="PS50103"/>
    </source>
</evidence>
<evidence type="ECO:0000313" key="4">
    <source>
        <dbReference type="Proteomes" id="UP001217089"/>
    </source>
</evidence>
<keyword evidence="1" id="KW-0479">Metal-binding</keyword>
<feature type="non-terminal residue" evidence="3">
    <location>
        <position position="186"/>
    </location>
</feature>
<accession>A0ABQ9F943</accession>
<dbReference type="PROSITE" id="PS50103">
    <property type="entry name" value="ZF_C3H1"/>
    <property type="match status" value="1"/>
</dbReference>
<dbReference type="EMBL" id="JARBDR010000440">
    <property type="protein sequence ID" value="KAJ8312402.1"/>
    <property type="molecule type" value="Genomic_DNA"/>
</dbReference>